<evidence type="ECO:0000313" key="2">
    <source>
        <dbReference type="Proteomes" id="UP000886520"/>
    </source>
</evidence>
<sequence>MQKVPLLACFPFNDASSFHSQAPLKLAGLTFTCRRTSILLSSGQNFWVRRDIELRENVGPFVISGSS</sequence>
<organism evidence="1 2">
    <name type="scientific">Adiantum capillus-veneris</name>
    <name type="common">Maidenhair fern</name>
    <dbReference type="NCBI Taxonomy" id="13818"/>
    <lineage>
        <taxon>Eukaryota</taxon>
        <taxon>Viridiplantae</taxon>
        <taxon>Streptophyta</taxon>
        <taxon>Embryophyta</taxon>
        <taxon>Tracheophyta</taxon>
        <taxon>Polypodiopsida</taxon>
        <taxon>Polypodiidae</taxon>
        <taxon>Polypodiales</taxon>
        <taxon>Pteridineae</taxon>
        <taxon>Pteridaceae</taxon>
        <taxon>Vittarioideae</taxon>
        <taxon>Adiantum</taxon>
    </lineage>
</organism>
<gene>
    <name evidence="1" type="ORF">GOP47_0012605</name>
</gene>
<keyword evidence="2" id="KW-1185">Reference proteome</keyword>
<dbReference type="AlphaFoldDB" id="A0A9D4UR02"/>
<protein>
    <submittedName>
        <fullName evidence="1">Uncharacterized protein</fullName>
    </submittedName>
</protein>
<proteinExistence type="predicted"/>
<dbReference type="EMBL" id="JABFUD020000012">
    <property type="protein sequence ID" value="KAI5072499.1"/>
    <property type="molecule type" value="Genomic_DNA"/>
</dbReference>
<name>A0A9D4UR02_ADICA</name>
<reference evidence="1" key="1">
    <citation type="submission" date="2021-01" db="EMBL/GenBank/DDBJ databases">
        <title>Adiantum capillus-veneris genome.</title>
        <authorList>
            <person name="Fang Y."/>
            <person name="Liao Q."/>
        </authorList>
    </citation>
    <scope>NUCLEOTIDE SEQUENCE</scope>
    <source>
        <strain evidence="1">H3</strain>
        <tissue evidence="1">Leaf</tissue>
    </source>
</reference>
<accession>A0A9D4UR02</accession>
<comment type="caution">
    <text evidence="1">The sequence shown here is derived from an EMBL/GenBank/DDBJ whole genome shotgun (WGS) entry which is preliminary data.</text>
</comment>
<evidence type="ECO:0000313" key="1">
    <source>
        <dbReference type="EMBL" id="KAI5072499.1"/>
    </source>
</evidence>
<dbReference type="Proteomes" id="UP000886520">
    <property type="component" value="Chromosome 12"/>
</dbReference>